<dbReference type="PROSITE" id="PS51257">
    <property type="entry name" value="PROKAR_LIPOPROTEIN"/>
    <property type="match status" value="1"/>
</dbReference>
<dbReference type="AlphaFoldDB" id="A0A4Y6PRP3"/>
<feature type="signal peptide" evidence="2">
    <location>
        <begin position="1"/>
        <end position="22"/>
    </location>
</feature>
<dbReference type="RefSeq" id="WP_141197179.1">
    <property type="nucleotide sequence ID" value="NZ_CP041186.1"/>
</dbReference>
<protein>
    <recommendedName>
        <fullName evidence="5">Dickkopf N-terminal cysteine-rich domain-containing protein</fullName>
    </recommendedName>
</protein>
<evidence type="ECO:0008006" key="5">
    <source>
        <dbReference type="Google" id="ProtNLM"/>
    </source>
</evidence>
<feature type="region of interest" description="Disordered" evidence="1">
    <location>
        <begin position="32"/>
        <end position="56"/>
    </location>
</feature>
<evidence type="ECO:0000313" key="3">
    <source>
        <dbReference type="EMBL" id="QDG50687.1"/>
    </source>
</evidence>
<dbReference type="OrthoDB" id="5504878at2"/>
<sequence length="268" mass="29003">MYRTKLHSAHFKWLCIAGVVLACGCSQSNDKFKNAKEPSTADAGTDGTSSADGDQIIDPTLASTQEELIEAECSLLYRCCSPTELDERFGIDGDEAECTDFQSAVPTSIHLANLTTSIEQGRITFDAGMAQLCAESYLAQDCSEWTMLSPARTRLPGCIEMIIPEVEEGGRCKQNYECTTEVCKYEQPGDEFGTCVTRAAENEPCFDAQCATGLYCDVFDDKCIPQKQDGQACLDDEECLSGACSSDANGDRFCSPPAPLCVSGLDEE</sequence>
<proteinExistence type="predicted"/>
<accession>A0A5B8Y408</accession>
<evidence type="ECO:0000256" key="1">
    <source>
        <dbReference type="SAM" id="MobiDB-lite"/>
    </source>
</evidence>
<gene>
    <name evidence="3" type="ORF">FIV42_08075</name>
</gene>
<name>A0A4Y6PRP3_PERCE</name>
<feature type="chain" id="PRO_5030106315" description="Dickkopf N-terminal cysteine-rich domain-containing protein" evidence="2">
    <location>
        <begin position="23"/>
        <end position="268"/>
    </location>
</feature>
<evidence type="ECO:0000256" key="2">
    <source>
        <dbReference type="SAM" id="SignalP"/>
    </source>
</evidence>
<dbReference type="EMBL" id="CP041186">
    <property type="protein sequence ID" value="QDG50687.1"/>
    <property type="molecule type" value="Genomic_DNA"/>
</dbReference>
<evidence type="ECO:0000313" key="4">
    <source>
        <dbReference type="Proteomes" id="UP000315995"/>
    </source>
</evidence>
<keyword evidence="4" id="KW-1185">Reference proteome</keyword>
<organism evidence="3 4">
    <name type="scientific">Persicimonas caeni</name>
    <dbReference type="NCBI Taxonomy" id="2292766"/>
    <lineage>
        <taxon>Bacteria</taxon>
        <taxon>Deltaproteobacteria</taxon>
        <taxon>Bradymonadales</taxon>
        <taxon>Bradymonadaceae</taxon>
        <taxon>Persicimonas</taxon>
    </lineage>
</organism>
<reference evidence="3 4" key="1">
    <citation type="submission" date="2019-06" db="EMBL/GenBank/DDBJ databases">
        <title>Persicimonas caeni gen. nov., sp. nov., a predatory bacterium isolated from solar saltern.</title>
        <authorList>
            <person name="Wang S."/>
        </authorList>
    </citation>
    <scope>NUCLEOTIDE SEQUENCE [LARGE SCALE GENOMIC DNA]</scope>
    <source>
        <strain evidence="3 4">YN101</strain>
    </source>
</reference>
<dbReference type="Proteomes" id="UP000315995">
    <property type="component" value="Chromosome"/>
</dbReference>
<accession>A0A4Y6PRP3</accession>
<keyword evidence="2" id="KW-0732">Signal</keyword>